<reference evidence="3" key="1">
    <citation type="journal article" date="2020" name="Mol. Plant Microbe">
        <title>Rhizobial microsymbionts of the narrowly endemic Oxytropis species growing in Kamchatka are characterized by significant genetic diversity and possess a set of genes that are associated with T3SS and T6SS secretion systems and can affect the development of symbiosis.</title>
        <authorList>
            <person name="Safronova V."/>
            <person name="Guro P."/>
            <person name="Sazanova A."/>
            <person name="Kuznetsova I."/>
            <person name="Belimov A."/>
            <person name="Yakubov V."/>
            <person name="Chirak E."/>
            <person name="Afonin A."/>
            <person name="Gogolev Y."/>
            <person name="Andronov E."/>
            <person name="Tikhonovich I."/>
        </authorList>
    </citation>
    <scope>NUCLEOTIDE SEQUENCE [LARGE SCALE GENOMIC DNA]</scope>
    <source>
        <strain evidence="3">RCAM0610</strain>
    </source>
</reference>
<feature type="compositionally biased region" description="Acidic residues" evidence="1">
    <location>
        <begin position="111"/>
        <end position="129"/>
    </location>
</feature>
<accession>A0A7G6RHH0</accession>
<organism evidence="2 3">
    <name type="scientific">Rhizobium leguminosarum bv. viciae</name>
    <dbReference type="NCBI Taxonomy" id="387"/>
    <lineage>
        <taxon>Bacteria</taxon>
        <taxon>Pseudomonadati</taxon>
        <taxon>Pseudomonadota</taxon>
        <taxon>Alphaproteobacteria</taxon>
        <taxon>Hyphomicrobiales</taxon>
        <taxon>Rhizobiaceae</taxon>
        <taxon>Rhizobium/Agrobacterium group</taxon>
        <taxon>Rhizobium</taxon>
    </lineage>
</organism>
<gene>
    <name evidence="2" type="ORF">HB770_02310</name>
</gene>
<evidence type="ECO:0000256" key="1">
    <source>
        <dbReference type="SAM" id="MobiDB-lite"/>
    </source>
</evidence>
<dbReference type="EMBL" id="CP050549">
    <property type="protein sequence ID" value="QND41702.1"/>
    <property type="molecule type" value="Genomic_DNA"/>
</dbReference>
<sequence length="129" mass="14113">MIAFAAATWDGARGWIDASGKRIAAQIGSGENIALVFDKALLADFLGKTNSTLVWIVFENRNASISFNTLSYADRHQAWSWKGTRLTKVAEKKESYVADNSDAGSTMPVNEDGEDGVDYDDPFDDEENA</sequence>
<protein>
    <submittedName>
        <fullName evidence="2">Uncharacterized protein</fullName>
    </submittedName>
</protein>
<evidence type="ECO:0000313" key="3">
    <source>
        <dbReference type="Proteomes" id="UP000515518"/>
    </source>
</evidence>
<dbReference type="AlphaFoldDB" id="A0A7G6RHH0"/>
<proteinExistence type="predicted"/>
<feature type="region of interest" description="Disordered" evidence="1">
    <location>
        <begin position="97"/>
        <end position="129"/>
    </location>
</feature>
<evidence type="ECO:0000313" key="2">
    <source>
        <dbReference type="EMBL" id="QND41702.1"/>
    </source>
</evidence>
<name>A0A7G6RHH0_RHILV</name>
<dbReference type="Proteomes" id="UP000515518">
    <property type="component" value="Chromosome"/>
</dbReference>